<feature type="transmembrane region" description="Helical" evidence="9">
    <location>
        <begin position="134"/>
        <end position="156"/>
    </location>
</feature>
<evidence type="ECO:0000256" key="6">
    <source>
        <dbReference type="ARBA" id="ARBA00022989"/>
    </source>
</evidence>
<feature type="transmembrane region" description="Helical" evidence="9">
    <location>
        <begin position="256"/>
        <end position="277"/>
    </location>
</feature>
<evidence type="ECO:0000256" key="5">
    <source>
        <dbReference type="ARBA" id="ARBA00022958"/>
    </source>
</evidence>
<evidence type="ECO:0000256" key="2">
    <source>
        <dbReference type="ARBA" id="ARBA00022475"/>
    </source>
</evidence>
<evidence type="ECO:0000313" key="10">
    <source>
        <dbReference type="EMBL" id="QSO48650.1"/>
    </source>
</evidence>
<keyword evidence="6 9" id="KW-1133">Transmembrane helix</keyword>
<feature type="transmembrane region" description="Helical" evidence="9">
    <location>
        <begin position="421"/>
        <end position="439"/>
    </location>
</feature>
<keyword evidence="2 9" id="KW-1003">Cell membrane</keyword>
<keyword evidence="1 9" id="KW-0813">Transport</keyword>
<comment type="caution">
    <text evidence="9">Lacks conserved residue(s) required for the propagation of feature annotation.</text>
</comment>
<keyword evidence="5 9" id="KW-0630">Potassium</keyword>
<comment type="subcellular location">
    <subcellularLocation>
        <location evidence="9">Cell membrane</location>
        <topology evidence="9">Multi-pass membrane protein</topology>
    </subcellularLocation>
</comment>
<dbReference type="HAMAP" id="MF_00275">
    <property type="entry name" value="KdpA"/>
    <property type="match status" value="1"/>
</dbReference>
<evidence type="ECO:0000256" key="3">
    <source>
        <dbReference type="ARBA" id="ARBA00022538"/>
    </source>
</evidence>
<comment type="function">
    <text evidence="9">Part of the high-affinity ATP-driven potassium transport (or Kdp) system, which catalyzes the hydrolysis of ATP coupled with the electrogenic transport of potassium into the cytoplasm. This subunit binds the extracellular potassium ions and delivers the ions to the membrane domain of KdpB through an intramembrane tunnel.</text>
</comment>
<dbReference type="RefSeq" id="WP_206657980.1">
    <property type="nucleotide sequence ID" value="NZ_CP071182.1"/>
</dbReference>
<evidence type="ECO:0000313" key="11">
    <source>
        <dbReference type="Proteomes" id="UP000663505"/>
    </source>
</evidence>
<sequence>MTFVGSLGIVLLAVITIALAIPFGNYMYKVFSGQRTVLEGLFNPVERSLYKLMGVNPDVDMTWKSYTKNFLVLNFVMFLAGYLILRLMGNLPLNPDHIPSMNWNLAFNTAISFMTNTNWQAYAGEQSMSYLGQMIFVQFLQFTSIATGVAVAIAFVRGFTTKNGMLGNFWWDFVRVITRVYLPLSLIFGILFLALGSPQTLHGAAVVHTLQGAKQTISRGPVASLEAIKQLGNNGGGFFNANSAHPFEGPNALSDLLGIIGMSLIPTALVVTFGLFIKNKKQARVLYVFLMATLVLGAFIIYAAETAGNPILAHVLGIHGPNWEGKEVRFGPALSSYFASATTAYTTGAVNTMHDSLTPLGGLIPLGFMMLNMIFGSGGSGLLNILMMMIITVFLSGLMVGRTPEFLGKKIQAKEIKLATIAMLVHPFLILVLTAIAVVSKAGLAGIFNPGLHGFSEVLYAYSSGAANNGSAFAGLGANTPFYNVTIGIDMLLARFVSIIAMLAIAGSLASKKTVPASSGTLATDTYSFGFVFMAVVVIVGALTFFPAVAIGPIAEHITMWTGH</sequence>
<feature type="transmembrane region" description="Helical" evidence="9">
    <location>
        <begin position="531"/>
        <end position="555"/>
    </location>
</feature>
<feature type="transmembrane region" description="Helical" evidence="9">
    <location>
        <begin position="381"/>
        <end position="400"/>
    </location>
</feature>
<dbReference type="Proteomes" id="UP000663505">
    <property type="component" value="Chromosome"/>
</dbReference>
<dbReference type="InterPro" id="IPR004623">
    <property type="entry name" value="KdpA"/>
</dbReference>
<feature type="transmembrane region" description="Helical" evidence="9">
    <location>
        <begin position="492"/>
        <end position="511"/>
    </location>
</feature>
<comment type="similarity">
    <text evidence="9">Belongs to the KdpA family.</text>
</comment>
<evidence type="ECO:0000256" key="9">
    <source>
        <dbReference type="HAMAP-Rule" id="MF_00275"/>
    </source>
</evidence>
<evidence type="ECO:0000256" key="7">
    <source>
        <dbReference type="ARBA" id="ARBA00023065"/>
    </source>
</evidence>
<keyword evidence="11" id="KW-1185">Reference proteome</keyword>
<keyword evidence="4 9" id="KW-0812">Transmembrane</keyword>
<protein>
    <recommendedName>
        <fullName evidence="9">Potassium-transporting ATPase potassium-binding subunit</fullName>
    </recommendedName>
    <alternativeName>
        <fullName evidence="9">ATP phosphohydrolase [potassium-transporting] A chain</fullName>
    </alternativeName>
    <alternativeName>
        <fullName evidence="9">Potassium-binding and translocating subunit A</fullName>
    </alternativeName>
    <alternativeName>
        <fullName evidence="9">Potassium-translocating ATPase A chain</fullName>
    </alternativeName>
</protein>
<gene>
    <name evidence="9 10" type="primary">kdpA</name>
    <name evidence="10" type="ORF">JZ786_06685</name>
</gene>
<feature type="transmembrane region" description="Helical" evidence="9">
    <location>
        <begin position="284"/>
        <end position="304"/>
    </location>
</feature>
<dbReference type="PANTHER" id="PTHR30607">
    <property type="entry name" value="POTASSIUM-TRANSPORTING ATPASE A CHAIN"/>
    <property type="match status" value="1"/>
</dbReference>
<keyword evidence="8 9" id="KW-0472">Membrane</keyword>
<dbReference type="PIRSF" id="PIRSF001294">
    <property type="entry name" value="K_ATPaseA"/>
    <property type="match status" value="1"/>
</dbReference>
<proteinExistence type="inferred from homology"/>
<dbReference type="EMBL" id="CP071182">
    <property type="protein sequence ID" value="QSO48650.1"/>
    <property type="molecule type" value="Genomic_DNA"/>
</dbReference>
<dbReference type="NCBIfam" id="TIGR00680">
    <property type="entry name" value="kdpA"/>
    <property type="match status" value="1"/>
</dbReference>
<reference evidence="10 11" key="1">
    <citation type="submission" date="2021-02" db="EMBL/GenBank/DDBJ databases">
        <title>Alicyclobacillus curvatus sp. nov. and Alicyclobacillus mengziensis sp. nov., two acidophilic bacteria isolated from acid mine drainage.</title>
        <authorList>
            <person name="Huang Y."/>
        </authorList>
    </citation>
    <scope>NUCLEOTIDE SEQUENCE [LARGE SCALE GENOMIC DNA]</scope>
    <source>
        <strain evidence="10 11">S30H14</strain>
    </source>
</reference>
<keyword evidence="7 9" id="KW-0406">Ion transport</keyword>
<dbReference type="GO" id="GO:0005886">
    <property type="term" value="C:plasma membrane"/>
    <property type="evidence" value="ECO:0007669"/>
    <property type="project" value="UniProtKB-SubCell"/>
</dbReference>
<dbReference type="Pfam" id="PF03814">
    <property type="entry name" value="KdpA"/>
    <property type="match status" value="1"/>
</dbReference>
<feature type="transmembrane region" description="Helical" evidence="9">
    <location>
        <begin position="70"/>
        <end position="89"/>
    </location>
</feature>
<accession>A0A9X7Z8P7</accession>
<dbReference type="AlphaFoldDB" id="A0A9X7Z8P7"/>
<dbReference type="KEGG" id="afx:JZ786_06685"/>
<evidence type="ECO:0000256" key="1">
    <source>
        <dbReference type="ARBA" id="ARBA00022448"/>
    </source>
</evidence>
<keyword evidence="3 9" id="KW-0633">Potassium transport</keyword>
<dbReference type="PANTHER" id="PTHR30607:SF2">
    <property type="entry name" value="POTASSIUM-TRANSPORTING ATPASE POTASSIUM-BINDING SUBUNIT"/>
    <property type="match status" value="1"/>
</dbReference>
<name>A0A9X7Z8P7_9BACL</name>
<dbReference type="GO" id="GO:0008556">
    <property type="term" value="F:P-type potassium transmembrane transporter activity"/>
    <property type="evidence" value="ECO:0007669"/>
    <property type="project" value="InterPro"/>
</dbReference>
<dbReference type="GO" id="GO:0030955">
    <property type="term" value="F:potassium ion binding"/>
    <property type="evidence" value="ECO:0007669"/>
    <property type="project" value="UniProtKB-UniRule"/>
</dbReference>
<organism evidence="10 11">
    <name type="scientific">Alicyclobacillus mengziensis</name>
    <dbReference type="NCBI Taxonomy" id="2931921"/>
    <lineage>
        <taxon>Bacteria</taxon>
        <taxon>Bacillati</taxon>
        <taxon>Bacillota</taxon>
        <taxon>Bacilli</taxon>
        <taxon>Bacillales</taxon>
        <taxon>Alicyclobacillaceae</taxon>
        <taxon>Alicyclobacillus</taxon>
    </lineage>
</organism>
<feature type="transmembrane region" description="Helical" evidence="9">
    <location>
        <begin position="176"/>
        <end position="195"/>
    </location>
</feature>
<comment type="subunit">
    <text evidence="9">The system is composed of three essential subunits: KdpA, KdpB and KdpC.</text>
</comment>
<evidence type="ECO:0000256" key="8">
    <source>
        <dbReference type="ARBA" id="ARBA00023136"/>
    </source>
</evidence>
<evidence type="ECO:0000256" key="4">
    <source>
        <dbReference type="ARBA" id="ARBA00022692"/>
    </source>
</evidence>